<evidence type="ECO:0000313" key="1">
    <source>
        <dbReference type="EMBL" id="AGG67707.1"/>
    </source>
</evidence>
<dbReference type="RefSeq" id="WP_015652133.1">
    <property type="nucleotide sequence ID" value="NC_020506.1"/>
</dbReference>
<accession>M1UVV4</accession>
<gene>
    <name evidence="1" type="ORF">H924_11395</name>
</gene>
<reference evidence="1 2" key="1">
    <citation type="submission" date="2013-02" db="EMBL/GenBank/DDBJ databases">
        <title>The complete genome sequence of Corynebacterium callunae DSM 20147.</title>
        <authorList>
            <person name="Ruckert C."/>
            <person name="Albersmeier A."/>
            <person name="Kalinowski J."/>
        </authorList>
    </citation>
    <scope>NUCLEOTIDE SEQUENCE [LARGE SCALE GENOMIC DNA]</scope>
    <source>
        <strain evidence="1 2">DSM 20147</strain>
    </source>
</reference>
<dbReference type="AlphaFoldDB" id="M1UVV4"/>
<organism evidence="1 2">
    <name type="scientific">Corynebacterium callunae DSM 20147</name>
    <dbReference type="NCBI Taxonomy" id="1121353"/>
    <lineage>
        <taxon>Bacteria</taxon>
        <taxon>Bacillati</taxon>
        <taxon>Actinomycetota</taxon>
        <taxon>Actinomycetes</taxon>
        <taxon>Mycobacteriales</taxon>
        <taxon>Corynebacteriaceae</taxon>
        <taxon>Corynebacterium</taxon>
    </lineage>
</organism>
<evidence type="ECO:0000313" key="2">
    <source>
        <dbReference type="Proteomes" id="UP000011760"/>
    </source>
</evidence>
<dbReference type="Proteomes" id="UP000011760">
    <property type="component" value="Chromosome"/>
</dbReference>
<keyword evidence="2" id="KW-1185">Reference proteome</keyword>
<protein>
    <submittedName>
        <fullName evidence="1">Uncharacterized protein</fullName>
    </submittedName>
</protein>
<dbReference type="STRING" id="1121353.H924_11395"/>
<name>M1UVV4_9CORY</name>
<dbReference type="KEGG" id="ccn:H924_11395"/>
<dbReference type="HOGENOM" id="CLU_2698332_0_0_11"/>
<proteinExistence type="predicted"/>
<dbReference type="EMBL" id="CP004354">
    <property type="protein sequence ID" value="AGG67707.1"/>
    <property type="molecule type" value="Genomic_DNA"/>
</dbReference>
<sequence>MESHTWYLYYGVAEPKNVPKNYKEFKTYMESFFENKLYHTETVERSRIVQRLDIDPPIAAISTWLWRSIPHPW</sequence>
<dbReference type="PATRIC" id="fig|1121353.3.peg.2327"/>